<organism evidence="9 10">
    <name type="scientific">Haloactinospora alba</name>
    <dbReference type="NCBI Taxonomy" id="405555"/>
    <lineage>
        <taxon>Bacteria</taxon>
        <taxon>Bacillati</taxon>
        <taxon>Actinomycetota</taxon>
        <taxon>Actinomycetes</taxon>
        <taxon>Streptosporangiales</taxon>
        <taxon>Nocardiopsidaceae</taxon>
        <taxon>Haloactinospora</taxon>
    </lineage>
</organism>
<accession>A0A543NG73</accession>
<dbReference type="Proteomes" id="UP000317422">
    <property type="component" value="Unassembled WGS sequence"/>
</dbReference>
<evidence type="ECO:0000256" key="3">
    <source>
        <dbReference type="ARBA" id="ARBA00022475"/>
    </source>
</evidence>
<keyword evidence="5 8" id="KW-1133">Transmembrane helix</keyword>
<evidence type="ECO:0000313" key="10">
    <source>
        <dbReference type="Proteomes" id="UP000317422"/>
    </source>
</evidence>
<keyword evidence="6 8" id="KW-0472">Membrane</keyword>
<feature type="transmembrane region" description="Helical" evidence="8">
    <location>
        <begin position="26"/>
        <end position="46"/>
    </location>
</feature>
<name>A0A543NG73_9ACTN</name>
<evidence type="ECO:0000256" key="1">
    <source>
        <dbReference type="ARBA" id="ARBA00004651"/>
    </source>
</evidence>
<keyword evidence="2" id="KW-0813">Transport</keyword>
<dbReference type="EMBL" id="VFQC01000001">
    <property type="protein sequence ID" value="TQN30847.1"/>
    <property type="molecule type" value="Genomic_DNA"/>
</dbReference>
<dbReference type="PANTHER" id="PTHR30561">
    <property type="entry name" value="SMR FAMILY PROTON-DEPENDENT DRUG EFFLUX TRANSPORTER SUGE"/>
    <property type="match status" value="1"/>
</dbReference>
<dbReference type="InterPro" id="IPR000390">
    <property type="entry name" value="Small_drug/metabolite_transptr"/>
</dbReference>
<evidence type="ECO:0000256" key="7">
    <source>
        <dbReference type="RuleBase" id="RU003942"/>
    </source>
</evidence>
<evidence type="ECO:0000256" key="8">
    <source>
        <dbReference type="SAM" id="Phobius"/>
    </source>
</evidence>
<dbReference type="Gene3D" id="1.10.3730.20">
    <property type="match status" value="1"/>
</dbReference>
<dbReference type="AlphaFoldDB" id="A0A543NG73"/>
<keyword evidence="3" id="KW-1003">Cell membrane</keyword>
<keyword evidence="4 7" id="KW-0812">Transmembrane</keyword>
<proteinExistence type="inferred from homology"/>
<dbReference type="SUPFAM" id="SSF103481">
    <property type="entry name" value="Multidrug resistance efflux transporter EmrE"/>
    <property type="match status" value="1"/>
</dbReference>
<protein>
    <submittedName>
        <fullName evidence="9">Small multidrug resistance pump</fullName>
    </submittedName>
</protein>
<dbReference type="InterPro" id="IPR045324">
    <property type="entry name" value="Small_multidrug_res"/>
</dbReference>
<evidence type="ECO:0000256" key="4">
    <source>
        <dbReference type="ARBA" id="ARBA00022692"/>
    </source>
</evidence>
<dbReference type="GO" id="GO:0005886">
    <property type="term" value="C:plasma membrane"/>
    <property type="evidence" value="ECO:0007669"/>
    <property type="project" value="UniProtKB-SubCell"/>
</dbReference>
<gene>
    <name evidence="9" type="ORF">FHX37_0735</name>
</gene>
<keyword evidence="10" id="KW-1185">Reference proteome</keyword>
<comment type="similarity">
    <text evidence="7">Belongs to the drug/metabolite transporter (DMT) superfamily. Small multidrug resistance (SMR) (TC 2.A.7.1) family.</text>
</comment>
<dbReference type="GO" id="GO:0022857">
    <property type="term" value="F:transmembrane transporter activity"/>
    <property type="evidence" value="ECO:0007669"/>
    <property type="project" value="InterPro"/>
</dbReference>
<dbReference type="Pfam" id="PF00893">
    <property type="entry name" value="Multi_Drug_Res"/>
    <property type="match status" value="1"/>
</dbReference>
<reference evidence="9 10" key="1">
    <citation type="submission" date="2019-06" db="EMBL/GenBank/DDBJ databases">
        <title>Sequencing the genomes of 1000 actinobacteria strains.</title>
        <authorList>
            <person name="Klenk H.-P."/>
        </authorList>
    </citation>
    <scope>NUCLEOTIDE SEQUENCE [LARGE SCALE GENOMIC DNA]</scope>
    <source>
        <strain evidence="9 10">DSM 45015</strain>
    </source>
</reference>
<dbReference type="OrthoDB" id="3175079at2"/>
<evidence type="ECO:0000256" key="2">
    <source>
        <dbReference type="ARBA" id="ARBA00022448"/>
    </source>
</evidence>
<evidence type="ECO:0000256" key="5">
    <source>
        <dbReference type="ARBA" id="ARBA00022989"/>
    </source>
</evidence>
<dbReference type="InterPro" id="IPR037185">
    <property type="entry name" value="EmrE-like"/>
</dbReference>
<evidence type="ECO:0000313" key="9">
    <source>
        <dbReference type="EMBL" id="TQN30847.1"/>
    </source>
</evidence>
<comment type="caution">
    <text evidence="9">The sequence shown here is derived from an EMBL/GenBank/DDBJ whole genome shotgun (WGS) entry which is preliminary data.</text>
</comment>
<evidence type="ECO:0000256" key="6">
    <source>
        <dbReference type="ARBA" id="ARBA00023136"/>
    </source>
</evidence>
<comment type="subcellular location">
    <subcellularLocation>
        <location evidence="1 7">Cell membrane</location>
        <topology evidence="1 7">Multi-pass membrane protein</topology>
    </subcellularLocation>
</comment>
<dbReference type="PANTHER" id="PTHR30561:SF1">
    <property type="entry name" value="MULTIDRUG TRANSPORTER EMRE"/>
    <property type="match status" value="1"/>
</dbReference>
<sequence>MTWVYLIAAVLSEVVGAVATRFSHGFTALLPTLVALVGVLGAYYLLSLVLRRGMGIGVAYGIWAALGVAAVALIGVVLLEDRFTWLQGFGLVLTMSGVLALEAGNGPADGAVGTAEDSSAPTQ</sequence>
<feature type="transmembrane region" description="Helical" evidence="8">
    <location>
        <begin position="58"/>
        <end position="79"/>
    </location>
</feature>
<dbReference type="RefSeq" id="WP_141922094.1">
    <property type="nucleotide sequence ID" value="NZ_VFQC01000001.1"/>
</dbReference>